<dbReference type="EMBL" id="CP026923">
    <property type="protein sequence ID" value="AVG23375.1"/>
    <property type="molecule type" value="Genomic_DNA"/>
</dbReference>
<feature type="region of interest" description="Disordered" evidence="1">
    <location>
        <begin position="29"/>
        <end position="71"/>
    </location>
</feature>
<name>A0A2L2BNY9_9MICO</name>
<evidence type="ECO:0000256" key="2">
    <source>
        <dbReference type="SAM" id="SignalP"/>
    </source>
</evidence>
<gene>
    <name evidence="3" type="ORF">C3B54_11377</name>
</gene>
<dbReference type="KEGG" id="psai:C3B54_11377"/>
<dbReference type="RefSeq" id="WP_104913001.1">
    <property type="nucleotide sequence ID" value="NZ_CP026923.1"/>
</dbReference>
<feature type="chain" id="PRO_5038633133" evidence="2">
    <location>
        <begin position="21"/>
        <end position="171"/>
    </location>
</feature>
<keyword evidence="4" id="KW-1185">Reference proteome</keyword>
<evidence type="ECO:0000256" key="1">
    <source>
        <dbReference type="SAM" id="MobiDB-lite"/>
    </source>
</evidence>
<dbReference type="PROSITE" id="PS51257">
    <property type="entry name" value="PROKAR_LIPOPROTEIN"/>
    <property type="match status" value="1"/>
</dbReference>
<dbReference type="OrthoDB" id="4232596at2"/>
<proteinExistence type="predicted"/>
<protein>
    <submittedName>
        <fullName evidence="3">FMN-binding protein</fullName>
    </submittedName>
</protein>
<dbReference type="AlphaFoldDB" id="A0A2L2BNY9"/>
<dbReference type="Proteomes" id="UP000243077">
    <property type="component" value="Chromosome"/>
</dbReference>
<reference evidence="3 4" key="1">
    <citation type="submission" date="2018-02" db="EMBL/GenBank/DDBJ databases">
        <title>Complete genome of the streamlined marine actinobacterium Pontimonas salivibrio CL-TW6 adapted to coastal planktonic lifestype.</title>
        <authorList>
            <person name="Cho B.C."/>
            <person name="Hardies S.C."/>
            <person name="Jang G.I."/>
            <person name="Hwang C.Y."/>
        </authorList>
    </citation>
    <scope>NUCLEOTIDE SEQUENCE [LARGE SCALE GENOMIC DNA]</scope>
    <source>
        <strain evidence="3 4">CL-TW6</strain>
    </source>
</reference>
<evidence type="ECO:0000313" key="4">
    <source>
        <dbReference type="Proteomes" id="UP000243077"/>
    </source>
</evidence>
<organism evidence="3 4">
    <name type="scientific">Pontimonas salivibrio</name>
    <dbReference type="NCBI Taxonomy" id="1159327"/>
    <lineage>
        <taxon>Bacteria</taxon>
        <taxon>Bacillati</taxon>
        <taxon>Actinomycetota</taxon>
        <taxon>Actinomycetes</taxon>
        <taxon>Micrococcales</taxon>
        <taxon>Microbacteriaceae</taxon>
        <taxon>Pontimonas</taxon>
    </lineage>
</organism>
<feature type="signal peptide" evidence="2">
    <location>
        <begin position="1"/>
        <end position="20"/>
    </location>
</feature>
<keyword evidence="2" id="KW-0732">Signal</keyword>
<accession>A0A2L2BNY9</accession>
<sequence length="171" mass="17519">MRVSLPMKMTVSLSSLVALAGCQSAAMVDSTPTDVDDTAPAESSETEEATQDISSDETSMDGAEANSDMMAGAYVDGSFEATGEYQSPNGPETVVVSVTLTDGVISAVEVTPQPTNSTTDRYQAMFAGGIGEEVVGKSLDDADVSRVAGSSLTGGGFSDALERIRQDAKAS</sequence>
<feature type="compositionally biased region" description="Acidic residues" evidence="1">
    <location>
        <begin position="34"/>
        <end position="59"/>
    </location>
</feature>
<evidence type="ECO:0000313" key="3">
    <source>
        <dbReference type="EMBL" id="AVG23375.1"/>
    </source>
</evidence>